<dbReference type="GO" id="GO:0009117">
    <property type="term" value="P:nucleotide metabolic process"/>
    <property type="evidence" value="ECO:0007669"/>
    <property type="project" value="UniProtKB-KW"/>
</dbReference>
<comment type="cofactor">
    <cofactor evidence="10">
        <name>Mg(2+)</name>
        <dbReference type="ChEBI" id="CHEBI:18420"/>
    </cofactor>
    <text evidence="10">Binds 1 Mg(2+) ion per subunit.</text>
</comment>
<dbReference type="RefSeq" id="WP_106394361.1">
    <property type="nucleotide sequence ID" value="NZ_PVNK01000221.1"/>
</dbReference>
<gene>
    <name evidence="11" type="ORF">ENSA5_51260</name>
</gene>
<evidence type="ECO:0000256" key="2">
    <source>
        <dbReference type="ARBA" id="ARBA00011738"/>
    </source>
</evidence>
<keyword evidence="5 10" id="KW-0378">Hydrolase</keyword>
<dbReference type="InterPro" id="IPR002637">
    <property type="entry name" value="RdgB/HAM1"/>
</dbReference>
<dbReference type="PANTHER" id="PTHR11067:SF9">
    <property type="entry name" value="INOSINE TRIPHOSPHATE PYROPHOSPHATASE"/>
    <property type="match status" value="1"/>
</dbReference>
<comment type="subunit">
    <text evidence="2 10">Homodimer.</text>
</comment>
<dbReference type="GO" id="GO:0009146">
    <property type="term" value="P:purine nucleoside triphosphate catabolic process"/>
    <property type="evidence" value="ECO:0007669"/>
    <property type="project" value="UniProtKB-UniRule"/>
</dbReference>
<comment type="function">
    <text evidence="10">Pyrophosphatase that catalyzes the hydrolysis of nucleoside triphosphates to their monophosphate derivatives, with a high preference for the non-canonical purine nucleotides XTP (xanthosine triphosphate), dITP (deoxyinosine triphosphate) and ITP. Seems to function as a house-cleaning enzyme that removes non-canonical purine nucleotides from the nucleotide pool, thus preventing their incorporation into DNA/RNA and avoiding chromosomal lesions.</text>
</comment>
<dbReference type="GO" id="GO:0017111">
    <property type="term" value="F:ribonucleoside triphosphate phosphatase activity"/>
    <property type="evidence" value="ECO:0007669"/>
    <property type="project" value="InterPro"/>
</dbReference>
<dbReference type="InterPro" id="IPR029001">
    <property type="entry name" value="ITPase-like_fam"/>
</dbReference>
<dbReference type="PANTHER" id="PTHR11067">
    <property type="entry name" value="INOSINE TRIPHOSPHATE PYROPHOSPHATASE/HAM1 PROTEIN"/>
    <property type="match status" value="1"/>
</dbReference>
<evidence type="ECO:0000313" key="11">
    <source>
        <dbReference type="EMBL" id="PRP92179.1"/>
    </source>
</evidence>
<dbReference type="HAMAP" id="MF_01405">
    <property type="entry name" value="Non_canon_purine_NTPase"/>
    <property type="match status" value="1"/>
</dbReference>
<organism evidence="11 12">
    <name type="scientific">Enhygromyxa salina</name>
    <dbReference type="NCBI Taxonomy" id="215803"/>
    <lineage>
        <taxon>Bacteria</taxon>
        <taxon>Pseudomonadati</taxon>
        <taxon>Myxococcota</taxon>
        <taxon>Polyangia</taxon>
        <taxon>Nannocystales</taxon>
        <taxon>Nannocystaceae</taxon>
        <taxon>Enhygromyxa</taxon>
    </lineage>
</organism>
<evidence type="ECO:0000256" key="7">
    <source>
        <dbReference type="ARBA" id="ARBA00023080"/>
    </source>
</evidence>
<dbReference type="GO" id="GO:0035870">
    <property type="term" value="F:dITP diphosphatase activity"/>
    <property type="evidence" value="ECO:0007669"/>
    <property type="project" value="UniProtKB-UniRule"/>
</dbReference>
<evidence type="ECO:0000256" key="5">
    <source>
        <dbReference type="ARBA" id="ARBA00022801"/>
    </source>
</evidence>
<dbReference type="GO" id="GO:0036220">
    <property type="term" value="F:ITP diphosphatase activity"/>
    <property type="evidence" value="ECO:0007669"/>
    <property type="project" value="UniProtKB-UniRule"/>
</dbReference>
<feature type="binding site" evidence="10">
    <location>
        <begin position="215"/>
        <end position="216"/>
    </location>
    <ligand>
        <name>substrate</name>
    </ligand>
</feature>
<evidence type="ECO:0000256" key="3">
    <source>
        <dbReference type="ARBA" id="ARBA00022723"/>
    </source>
</evidence>
<dbReference type="OrthoDB" id="9807456at2"/>
<evidence type="ECO:0000256" key="6">
    <source>
        <dbReference type="ARBA" id="ARBA00022842"/>
    </source>
</evidence>
<evidence type="ECO:0000256" key="10">
    <source>
        <dbReference type="HAMAP-Rule" id="MF_01405"/>
    </source>
</evidence>
<evidence type="ECO:0000256" key="1">
    <source>
        <dbReference type="ARBA" id="ARBA00008023"/>
    </source>
</evidence>
<dbReference type="GO" id="GO:0005829">
    <property type="term" value="C:cytosol"/>
    <property type="evidence" value="ECO:0007669"/>
    <property type="project" value="TreeGrafter"/>
</dbReference>
<comment type="catalytic activity">
    <reaction evidence="10">
        <text>ITP + H2O = IMP + diphosphate + H(+)</text>
        <dbReference type="Rhea" id="RHEA:29399"/>
        <dbReference type="ChEBI" id="CHEBI:15377"/>
        <dbReference type="ChEBI" id="CHEBI:15378"/>
        <dbReference type="ChEBI" id="CHEBI:33019"/>
        <dbReference type="ChEBI" id="CHEBI:58053"/>
        <dbReference type="ChEBI" id="CHEBI:61402"/>
        <dbReference type="EC" id="3.6.1.66"/>
    </reaction>
</comment>
<feature type="active site" description="Proton acceptor" evidence="10">
    <location>
        <position position="87"/>
    </location>
</feature>
<dbReference type="EMBL" id="PVNK01000221">
    <property type="protein sequence ID" value="PRP92179.1"/>
    <property type="molecule type" value="Genomic_DNA"/>
</dbReference>
<dbReference type="Gene3D" id="3.90.950.10">
    <property type="match status" value="1"/>
</dbReference>
<keyword evidence="3 10" id="KW-0479">Metal-binding</keyword>
<dbReference type="Pfam" id="PF01725">
    <property type="entry name" value="Ham1p_like"/>
    <property type="match status" value="1"/>
</dbReference>
<feature type="binding site" evidence="10">
    <location>
        <begin position="187"/>
        <end position="190"/>
    </location>
    <ligand>
        <name>substrate</name>
    </ligand>
</feature>
<evidence type="ECO:0000256" key="8">
    <source>
        <dbReference type="ARBA" id="ARBA00051875"/>
    </source>
</evidence>
<reference evidence="11 12" key="1">
    <citation type="submission" date="2018-03" db="EMBL/GenBank/DDBJ databases">
        <title>Draft Genome Sequences of the Obligatory Marine Myxobacteria Enhygromyxa salina SWB005.</title>
        <authorList>
            <person name="Poehlein A."/>
            <person name="Moghaddam J.A."/>
            <person name="Harms H."/>
            <person name="Alanjari M."/>
            <person name="Koenig G.M."/>
            <person name="Daniel R."/>
            <person name="Schaeberle T.F."/>
        </authorList>
    </citation>
    <scope>NUCLEOTIDE SEQUENCE [LARGE SCALE GENOMIC DNA]</scope>
    <source>
        <strain evidence="11 12">SWB005</strain>
    </source>
</reference>
<comment type="catalytic activity">
    <reaction evidence="9 10">
        <text>XTP + H2O = XMP + diphosphate + H(+)</text>
        <dbReference type="Rhea" id="RHEA:28610"/>
        <dbReference type="ChEBI" id="CHEBI:15377"/>
        <dbReference type="ChEBI" id="CHEBI:15378"/>
        <dbReference type="ChEBI" id="CHEBI:33019"/>
        <dbReference type="ChEBI" id="CHEBI:57464"/>
        <dbReference type="ChEBI" id="CHEBI:61314"/>
        <dbReference type="EC" id="3.6.1.66"/>
    </reaction>
</comment>
<sequence length="232" mass="24901">MSPRLVIASNNQHKVAEIAAMLARARFPAVRQLEVVSAGALPEYGTPPEIDESDVTFVGNAILKANGIAGWLRDAGARSQDVVLADDSGLCVEAFDDKPGVYSARFAGPNADDEANNAKLVAELEARGLDSSAAEYVCVLAVRCVGTRPFDFTLPDAGAIFMSDNCLCVEGRCRGNVRIERRGDGGFGYDPHFWVDGDTRTFAELSASEKSQRSHRGAGMRRLVQELPLVLA</sequence>
<dbReference type="AlphaFoldDB" id="A0A2S9XH32"/>
<feature type="binding site" evidence="10">
    <location>
        <position position="51"/>
    </location>
    <ligand>
        <name>Mg(2+)</name>
        <dbReference type="ChEBI" id="CHEBI:18420"/>
    </ligand>
</feature>
<comment type="caution">
    <text evidence="11">The sequence shown here is derived from an EMBL/GenBank/DDBJ whole genome shotgun (WGS) entry which is preliminary data.</text>
</comment>
<feature type="binding site" evidence="10">
    <location>
        <position position="88"/>
    </location>
    <ligand>
        <name>substrate</name>
    </ligand>
</feature>
<dbReference type="InterPro" id="IPR020922">
    <property type="entry name" value="dITP/XTP_pyrophosphatase"/>
</dbReference>
<keyword evidence="6 10" id="KW-0460">Magnesium</keyword>
<dbReference type="GO" id="GO:0046872">
    <property type="term" value="F:metal ion binding"/>
    <property type="evidence" value="ECO:0007669"/>
    <property type="project" value="UniProtKB-KW"/>
</dbReference>
<evidence type="ECO:0000256" key="9">
    <source>
        <dbReference type="ARBA" id="ARBA00052017"/>
    </source>
</evidence>
<comment type="similarity">
    <text evidence="1 10">Belongs to the HAM1 NTPase family.</text>
</comment>
<dbReference type="GO" id="GO:0000166">
    <property type="term" value="F:nucleotide binding"/>
    <property type="evidence" value="ECO:0007669"/>
    <property type="project" value="UniProtKB-KW"/>
</dbReference>
<evidence type="ECO:0000313" key="12">
    <source>
        <dbReference type="Proteomes" id="UP000237968"/>
    </source>
</evidence>
<keyword evidence="12" id="KW-1185">Reference proteome</keyword>
<protein>
    <recommendedName>
        <fullName evidence="10">dITP/XTP pyrophosphatase</fullName>
        <ecNumber evidence="10">3.6.1.66</ecNumber>
    </recommendedName>
    <alternativeName>
        <fullName evidence="10">Non-canonical purine NTP pyrophosphatase</fullName>
    </alternativeName>
    <alternativeName>
        <fullName evidence="10">Non-standard purine NTP pyrophosphatase</fullName>
    </alternativeName>
    <alternativeName>
        <fullName evidence="10">Nucleoside-triphosphate diphosphatase</fullName>
    </alternativeName>
    <alternativeName>
        <fullName evidence="10">Nucleoside-triphosphate pyrophosphatase</fullName>
        <shortName evidence="10">NTPase</shortName>
    </alternativeName>
</protein>
<dbReference type="CDD" id="cd00515">
    <property type="entry name" value="HAM1"/>
    <property type="match status" value="1"/>
</dbReference>
<feature type="binding site" evidence="10">
    <location>
        <position position="210"/>
    </location>
    <ligand>
        <name>substrate</name>
    </ligand>
</feature>
<dbReference type="SUPFAM" id="SSF52972">
    <property type="entry name" value="ITPase-like"/>
    <property type="match status" value="1"/>
</dbReference>
<evidence type="ECO:0000256" key="4">
    <source>
        <dbReference type="ARBA" id="ARBA00022741"/>
    </source>
</evidence>
<dbReference type="FunFam" id="3.90.950.10:FF:000001">
    <property type="entry name" value="dITP/XTP pyrophosphatase"/>
    <property type="match status" value="1"/>
</dbReference>
<comment type="catalytic activity">
    <reaction evidence="8 10">
        <text>dITP + H2O = dIMP + diphosphate + H(+)</text>
        <dbReference type="Rhea" id="RHEA:28342"/>
        <dbReference type="ChEBI" id="CHEBI:15377"/>
        <dbReference type="ChEBI" id="CHEBI:15378"/>
        <dbReference type="ChEBI" id="CHEBI:33019"/>
        <dbReference type="ChEBI" id="CHEBI:61194"/>
        <dbReference type="ChEBI" id="CHEBI:61382"/>
        <dbReference type="EC" id="3.6.1.66"/>
    </reaction>
</comment>
<dbReference type="Proteomes" id="UP000237968">
    <property type="component" value="Unassembled WGS sequence"/>
</dbReference>
<keyword evidence="4 10" id="KW-0547">Nucleotide-binding</keyword>
<dbReference type="EC" id="3.6.1.66" evidence="10"/>
<feature type="binding site" evidence="10">
    <location>
        <position position="87"/>
    </location>
    <ligand>
        <name>Mg(2+)</name>
        <dbReference type="ChEBI" id="CHEBI:18420"/>
    </ligand>
</feature>
<proteinExistence type="inferred from homology"/>
<accession>A0A2S9XH32</accession>
<name>A0A2S9XH32_9BACT</name>
<dbReference type="GO" id="GO:0036222">
    <property type="term" value="F:XTP diphosphatase activity"/>
    <property type="evidence" value="ECO:0007669"/>
    <property type="project" value="UniProtKB-UniRule"/>
</dbReference>
<feature type="binding site" evidence="10">
    <location>
        <begin position="9"/>
        <end position="14"/>
    </location>
    <ligand>
        <name>substrate</name>
    </ligand>
</feature>
<keyword evidence="7 10" id="KW-0546">Nucleotide metabolism</keyword>